<name>A0ABR0MN31_GOSAR</name>
<keyword evidence="3" id="KW-1185">Reference proteome</keyword>
<protein>
    <submittedName>
        <fullName evidence="2">Uncharacterized protein</fullName>
    </submittedName>
</protein>
<dbReference type="Proteomes" id="UP001358586">
    <property type="component" value="Chromosome 12"/>
</dbReference>
<evidence type="ECO:0000313" key="3">
    <source>
        <dbReference type="Proteomes" id="UP001358586"/>
    </source>
</evidence>
<reference evidence="2 3" key="1">
    <citation type="submission" date="2023-03" db="EMBL/GenBank/DDBJ databases">
        <title>WGS of Gossypium arboreum.</title>
        <authorList>
            <person name="Yu D."/>
        </authorList>
    </citation>
    <scope>NUCLEOTIDE SEQUENCE [LARGE SCALE GENOMIC DNA]</scope>
    <source>
        <tissue evidence="2">Leaf</tissue>
    </source>
</reference>
<evidence type="ECO:0000313" key="2">
    <source>
        <dbReference type="EMBL" id="KAK5775252.1"/>
    </source>
</evidence>
<dbReference type="EMBL" id="JARKNE010000012">
    <property type="protein sequence ID" value="KAK5775252.1"/>
    <property type="molecule type" value="Genomic_DNA"/>
</dbReference>
<feature type="region of interest" description="Disordered" evidence="1">
    <location>
        <begin position="1"/>
        <end position="22"/>
    </location>
</feature>
<gene>
    <name evidence="2" type="ORF">PVK06_043125</name>
</gene>
<proteinExistence type="predicted"/>
<organism evidence="2 3">
    <name type="scientific">Gossypium arboreum</name>
    <name type="common">Tree cotton</name>
    <name type="synonym">Gossypium nanking</name>
    <dbReference type="NCBI Taxonomy" id="29729"/>
    <lineage>
        <taxon>Eukaryota</taxon>
        <taxon>Viridiplantae</taxon>
        <taxon>Streptophyta</taxon>
        <taxon>Embryophyta</taxon>
        <taxon>Tracheophyta</taxon>
        <taxon>Spermatophyta</taxon>
        <taxon>Magnoliopsida</taxon>
        <taxon>eudicotyledons</taxon>
        <taxon>Gunneridae</taxon>
        <taxon>Pentapetalae</taxon>
        <taxon>rosids</taxon>
        <taxon>malvids</taxon>
        <taxon>Malvales</taxon>
        <taxon>Malvaceae</taxon>
        <taxon>Malvoideae</taxon>
        <taxon>Gossypium</taxon>
    </lineage>
</organism>
<comment type="caution">
    <text evidence="2">The sequence shown here is derived from an EMBL/GenBank/DDBJ whole genome shotgun (WGS) entry which is preliminary data.</text>
</comment>
<accession>A0ABR0MN31</accession>
<evidence type="ECO:0000256" key="1">
    <source>
        <dbReference type="SAM" id="MobiDB-lite"/>
    </source>
</evidence>
<sequence>MGDEIVNHVPPAQGQGPTTDSSTVEHAFHIAFAIIMSQIFDQFMRTTKAPQPQQPQLEVGEIRQAIPFLIWNEALYCFQEVSEPK</sequence>